<organism evidence="5 6">
    <name type="scientific">Riccia fluitans</name>
    <dbReference type="NCBI Taxonomy" id="41844"/>
    <lineage>
        <taxon>Eukaryota</taxon>
        <taxon>Viridiplantae</taxon>
        <taxon>Streptophyta</taxon>
        <taxon>Embryophyta</taxon>
        <taxon>Marchantiophyta</taxon>
        <taxon>Marchantiopsida</taxon>
        <taxon>Marchantiidae</taxon>
        <taxon>Marchantiales</taxon>
        <taxon>Ricciaceae</taxon>
        <taxon>Riccia</taxon>
    </lineage>
</organism>
<evidence type="ECO:0000256" key="1">
    <source>
        <dbReference type="ARBA" id="ARBA00004123"/>
    </source>
</evidence>
<evidence type="ECO:0000256" key="2">
    <source>
        <dbReference type="ARBA" id="ARBA00009389"/>
    </source>
</evidence>
<reference evidence="5 6" key="1">
    <citation type="submission" date="2024-09" db="EMBL/GenBank/DDBJ databases">
        <title>Chromosome-scale assembly of Riccia fluitans.</title>
        <authorList>
            <person name="Paukszto L."/>
            <person name="Sawicki J."/>
            <person name="Karawczyk K."/>
            <person name="Piernik-Szablinska J."/>
            <person name="Szczecinska M."/>
            <person name="Mazdziarz M."/>
        </authorList>
    </citation>
    <scope>NUCLEOTIDE SEQUENCE [LARGE SCALE GENOMIC DNA]</scope>
    <source>
        <strain evidence="5">Rf_01</strain>
        <tissue evidence="5">Aerial parts of the thallus</tissue>
    </source>
</reference>
<gene>
    <name evidence="5" type="ORF">R1flu_028061</name>
</gene>
<evidence type="ECO:0000313" key="5">
    <source>
        <dbReference type="EMBL" id="KAL2609488.1"/>
    </source>
</evidence>
<dbReference type="InterPro" id="IPR026060">
    <property type="entry name" value="AMY1"/>
</dbReference>
<feature type="compositionally biased region" description="Low complexity" evidence="4">
    <location>
        <begin position="85"/>
        <end position="97"/>
    </location>
</feature>
<sequence length="142" mass="14940">MKTNLFWDTGKMLVALYEEHDKPPIAIEFVRKALGGPTVAEFEQLTNEKNEIVAKFDALCVEHEEACRKLNELLPPPPPPEVPPEGEVSPPEGIQAAAPPPTPMPPATAKQSGAAPAVAAKPPAAGPPAPAKSEKPAKSTKA</sequence>
<dbReference type="AlphaFoldDB" id="A0ABD1XKL6"/>
<name>A0ABD1XKL6_9MARC</name>
<protein>
    <submittedName>
        <fullName evidence="5">Uncharacterized protein</fullName>
    </submittedName>
</protein>
<feature type="compositionally biased region" description="Basic and acidic residues" evidence="4">
    <location>
        <begin position="132"/>
        <end position="142"/>
    </location>
</feature>
<dbReference type="Proteomes" id="UP001605036">
    <property type="component" value="Unassembled WGS sequence"/>
</dbReference>
<accession>A0ABD1XKL6</accession>
<dbReference type="EMBL" id="JBHFFA010000008">
    <property type="protein sequence ID" value="KAL2609488.1"/>
    <property type="molecule type" value="Genomic_DNA"/>
</dbReference>
<dbReference type="GO" id="GO:0005634">
    <property type="term" value="C:nucleus"/>
    <property type="evidence" value="ECO:0007669"/>
    <property type="project" value="UniProtKB-SubCell"/>
</dbReference>
<evidence type="ECO:0000256" key="4">
    <source>
        <dbReference type="SAM" id="MobiDB-lite"/>
    </source>
</evidence>
<evidence type="ECO:0000313" key="6">
    <source>
        <dbReference type="Proteomes" id="UP001605036"/>
    </source>
</evidence>
<comment type="similarity">
    <text evidence="2">Belongs to the AMY1 family.</text>
</comment>
<feature type="region of interest" description="Disordered" evidence="4">
    <location>
        <begin position="71"/>
        <end position="142"/>
    </location>
</feature>
<comment type="caution">
    <text evidence="5">The sequence shown here is derived from an EMBL/GenBank/DDBJ whole genome shotgun (WGS) entry which is preliminary data.</text>
</comment>
<comment type="subcellular location">
    <subcellularLocation>
        <location evidence="1">Nucleus</location>
    </subcellularLocation>
</comment>
<dbReference type="PANTHER" id="PTHR13168">
    <property type="entry name" value="ASSOCIATE OF C-MYC AMY-1"/>
    <property type="match status" value="1"/>
</dbReference>
<feature type="compositionally biased region" description="Pro residues" evidence="4">
    <location>
        <begin position="74"/>
        <end position="83"/>
    </location>
</feature>
<dbReference type="PANTHER" id="PTHR13168:SF0">
    <property type="entry name" value="C-MYC-BINDING PROTEIN"/>
    <property type="match status" value="1"/>
</dbReference>
<keyword evidence="6" id="KW-1185">Reference proteome</keyword>
<keyword evidence="3" id="KW-0539">Nucleus</keyword>
<proteinExistence type="inferred from homology"/>
<evidence type="ECO:0000256" key="3">
    <source>
        <dbReference type="ARBA" id="ARBA00023242"/>
    </source>
</evidence>
<feature type="compositionally biased region" description="Low complexity" evidence="4">
    <location>
        <begin position="107"/>
        <end position="123"/>
    </location>
</feature>